<dbReference type="GO" id="GO:0031470">
    <property type="term" value="C:carboxysome"/>
    <property type="evidence" value="ECO:0007669"/>
    <property type="project" value="UniProtKB-ARBA"/>
</dbReference>
<name>A0A551Y1V0_MICAE</name>
<reference evidence="7 8" key="1">
    <citation type="submission" date="2019-01" db="EMBL/GenBank/DDBJ databases">
        <title>Coherence of Microcystis species and biogeography revealed through population genomics.</title>
        <authorList>
            <person name="Perez-Carrascal O.M."/>
            <person name="Terrat Y."/>
            <person name="Giani A."/>
            <person name="Fortin N."/>
            <person name="Tromas N."/>
            <person name="Shapiro B.J."/>
        </authorList>
    </citation>
    <scope>NUCLEOTIDE SEQUENCE [LARGE SCALE GENOMIC DNA]</scope>
    <source>
        <strain evidence="7">Ma_QC_C_20070703_M131</strain>
    </source>
</reference>
<dbReference type="Gene3D" id="2.160.10.10">
    <property type="entry name" value="Hexapeptide repeat proteins"/>
    <property type="match status" value="1"/>
</dbReference>
<dbReference type="GO" id="GO:0043886">
    <property type="term" value="F:structural constituent of carboxysome shell"/>
    <property type="evidence" value="ECO:0007669"/>
    <property type="project" value="UniProtKB-ARBA"/>
</dbReference>
<evidence type="ECO:0000256" key="1">
    <source>
        <dbReference type="ARBA" id="ARBA00013235"/>
    </source>
</evidence>
<dbReference type="PANTHER" id="PTHR43300:SF12">
    <property type="entry name" value="CHLORAMPHENICOL ACETYLTRANSFERASE"/>
    <property type="match status" value="1"/>
</dbReference>
<dbReference type="InterPro" id="IPR050179">
    <property type="entry name" value="Trans_hexapeptide_repeat"/>
</dbReference>
<evidence type="ECO:0000256" key="5">
    <source>
        <dbReference type="ARBA" id="ARBA00023315"/>
    </source>
</evidence>
<comment type="catalytic activity">
    <reaction evidence="6">
        <text>chloramphenicol + acetyl-CoA = chloramphenicol 3-acetate + CoA</text>
        <dbReference type="Rhea" id="RHEA:18421"/>
        <dbReference type="ChEBI" id="CHEBI:16730"/>
        <dbReference type="ChEBI" id="CHEBI:17698"/>
        <dbReference type="ChEBI" id="CHEBI:57287"/>
        <dbReference type="ChEBI" id="CHEBI:57288"/>
        <dbReference type="EC" id="2.3.1.28"/>
    </reaction>
</comment>
<dbReference type="EMBL" id="SFCA01000103">
    <property type="protein sequence ID" value="TRT54936.1"/>
    <property type="molecule type" value="Genomic_DNA"/>
</dbReference>
<evidence type="ECO:0000256" key="6">
    <source>
        <dbReference type="ARBA" id="ARBA00047633"/>
    </source>
</evidence>
<keyword evidence="4" id="KW-0046">Antibiotic resistance</keyword>
<evidence type="ECO:0000256" key="2">
    <source>
        <dbReference type="ARBA" id="ARBA00020291"/>
    </source>
</evidence>
<protein>
    <recommendedName>
        <fullName evidence="2">Chloramphenicol acetyltransferase</fullName>
        <ecNumber evidence="1">2.3.1.28</ecNumber>
    </recommendedName>
</protein>
<evidence type="ECO:0000313" key="8">
    <source>
        <dbReference type="Proteomes" id="UP000316443"/>
    </source>
</evidence>
<evidence type="ECO:0000313" key="7">
    <source>
        <dbReference type="EMBL" id="TRT54936.1"/>
    </source>
</evidence>
<dbReference type="GO" id="GO:0008811">
    <property type="term" value="F:chloramphenicol O-acetyltransferase activity"/>
    <property type="evidence" value="ECO:0007669"/>
    <property type="project" value="UniProtKB-EC"/>
</dbReference>
<evidence type="ECO:0000256" key="3">
    <source>
        <dbReference type="ARBA" id="ARBA00022679"/>
    </source>
</evidence>
<comment type="caution">
    <text evidence="7">The sequence shown here is derived from an EMBL/GenBank/DDBJ whole genome shotgun (WGS) entry which is preliminary data.</text>
</comment>
<gene>
    <name evidence="7" type="ORF">EWV85_10220</name>
</gene>
<keyword evidence="5 7" id="KW-0012">Acyltransferase</keyword>
<keyword evidence="3 7" id="KW-0808">Transferase</keyword>
<dbReference type="EC" id="2.3.1.28" evidence="1"/>
<dbReference type="GO" id="GO:0046677">
    <property type="term" value="P:response to antibiotic"/>
    <property type="evidence" value="ECO:0007669"/>
    <property type="project" value="UniProtKB-KW"/>
</dbReference>
<dbReference type="Pfam" id="PF00132">
    <property type="entry name" value="Hexapep"/>
    <property type="match status" value="1"/>
</dbReference>
<dbReference type="PANTHER" id="PTHR43300">
    <property type="entry name" value="ACETYLTRANSFERASE"/>
    <property type="match status" value="1"/>
</dbReference>
<dbReference type="AlphaFoldDB" id="A0A551Y1V0"/>
<dbReference type="Proteomes" id="UP000316443">
    <property type="component" value="Unassembled WGS sequence"/>
</dbReference>
<organism evidence="7 8">
    <name type="scientific">Microcystis aeruginosa Ma_QC_C_20070703_M131</name>
    <dbReference type="NCBI Taxonomy" id="2486263"/>
    <lineage>
        <taxon>Bacteria</taxon>
        <taxon>Bacillati</taxon>
        <taxon>Cyanobacteriota</taxon>
        <taxon>Cyanophyceae</taxon>
        <taxon>Oscillatoriophycideae</taxon>
        <taxon>Chroococcales</taxon>
        <taxon>Microcystaceae</taxon>
        <taxon>Microcystis</taxon>
    </lineage>
</organism>
<dbReference type="InterPro" id="IPR011004">
    <property type="entry name" value="Trimer_LpxA-like_sf"/>
</dbReference>
<proteinExistence type="predicted"/>
<dbReference type="SUPFAM" id="SSF51161">
    <property type="entry name" value="Trimeric LpxA-like enzymes"/>
    <property type="match status" value="1"/>
</dbReference>
<sequence>MGNQAYDLTWARIGQDVTIWEHSKIINTNVISIGDSVIIDDFVFIMGGSKTEIGSFVHIASFTSITGGGEFIMEDFSGVSGGVKIYTGNEDYLGGCLTNPTVPYPYRIATRSFVHIKKHAIIGANTVVLPGVVIGEGAAIGANSLVTKDCEPWKVYFGSPAKAIKNRTKDKIIALEARLKQEIYDPSGKYIPIAKRESTVKND</sequence>
<dbReference type="InterPro" id="IPR001451">
    <property type="entry name" value="Hexapep"/>
</dbReference>
<dbReference type="CDD" id="cd04647">
    <property type="entry name" value="LbH_MAT_like"/>
    <property type="match status" value="1"/>
</dbReference>
<evidence type="ECO:0000256" key="4">
    <source>
        <dbReference type="ARBA" id="ARBA00023251"/>
    </source>
</evidence>
<accession>A0A551Y1V0</accession>